<evidence type="ECO:0000313" key="13">
    <source>
        <dbReference type="Proteomes" id="UP000283210"/>
    </source>
</evidence>
<dbReference type="GO" id="GO:0002949">
    <property type="term" value="P:tRNA threonylcarbamoyladenosine modification"/>
    <property type="evidence" value="ECO:0007669"/>
    <property type="project" value="TreeGrafter"/>
</dbReference>
<name>A0A437C1U0_ORYJA</name>
<evidence type="ECO:0000256" key="6">
    <source>
        <dbReference type="ARBA" id="ARBA00023242"/>
    </source>
</evidence>
<evidence type="ECO:0000256" key="11">
    <source>
        <dbReference type="RuleBase" id="RU004398"/>
    </source>
</evidence>
<dbReference type="PANTHER" id="PTHR15840">
    <property type="entry name" value="CGI-121 FAMILY MEMBER"/>
    <property type="match status" value="1"/>
</dbReference>
<comment type="similarity">
    <text evidence="3 11">Belongs to the CGI121/TPRKB family.</text>
</comment>
<dbReference type="SUPFAM" id="SSF143870">
    <property type="entry name" value="PF0523-like"/>
    <property type="match status" value="1"/>
</dbReference>
<dbReference type="GO" id="GO:0005634">
    <property type="term" value="C:nucleus"/>
    <property type="evidence" value="ECO:0007669"/>
    <property type="project" value="UniProtKB-SubCell"/>
</dbReference>
<evidence type="ECO:0000256" key="1">
    <source>
        <dbReference type="ARBA" id="ARBA00004123"/>
    </source>
</evidence>
<dbReference type="OMA" id="IVCRMST"/>
<proteinExistence type="inferred from homology"/>
<protein>
    <recommendedName>
        <fullName evidence="7">EKC/KEOPS complex subunit TPRKB</fullName>
    </recommendedName>
    <alternativeName>
        <fullName evidence="8">EKC/KEOPS complex subunit Tprkb</fullName>
    </alternativeName>
    <alternativeName>
        <fullName evidence="9">PRPK-binding protein</fullName>
    </alternativeName>
    <alternativeName>
        <fullName evidence="10">TP53RK-binding protein</fullName>
    </alternativeName>
</protein>
<accession>A0A437C1U0</accession>
<keyword evidence="5" id="KW-0819">tRNA processing</keyword>
<dbReference type="PANTHER" id="PTHR15840:SF10">
    <property type="entry name" value="EKC_KEOPS COMPLEX SUBUNIT TPRKB"/>
    <property type="match status" value="1"/>
</dbReference>
<dbReference type="Pfam" id="PF08617">
    <property type="entry name" value="CGI-121"/>
    <property type="match status" value="1"/>
</dbReference>
<dbReference type="InterPro" id="IPR013926">
    <property type="entry name" value="CGI121/TPRKB"/>
</dbReference>
<reference evidence="12 13" key="2">
    <citation type="submission" date="2019-01" db="EMBL/GenBank/DDBJ databases">
        <title>A chromosome length genome reference of the Java medaka (oryzias javanicus).</title>
        <authorList>
            <person name="Herpin A."/>
            <person name="Takehana Y."/>
            <person name="Naruse K."/>
            <person name="Ansai S."/>
            <person name="Kawaguchi M."/>
        </authorList>
    </citation>
    <scope>NUCLEOTIDE SEQUENCE [LARGE SCALE GENOMIC DNA]</scope>
    <source>
        <strain evidence="12">RS831</strain>
        <tissue evidence="12">Whole body</tissue>
    </source>
</reference>
<dbReference type="FunFam" id="3.30.2380.10:FF:000001">
    <property type="entry name" value="EKC/KEOPS complex subunit TPRKB"/>
    <property type="match status" value="1"/>
</dbReference>
<evidence type="ECO:0000256" key="5">
    <source>
        <dbReference type="ARBA" id="ARBA00022694"/>
    </source>
</evidence>
<dbReference type="GO" id="GO:0000408">
    <property type="term" value="C:EKC/KEOPS complex"/>
    <property type="evidence" value="ECO:0007669"/>
    <property type="project" value="TreeGrafter"/>
</dbReference>
<dbReference type="GO" id="GO:0005829">
    <property type="term" value="C:cytosol"/>
    <property type="evidence" value="ECO:0007669"/>
    <property type="project" value="UniProtKB-SubCell"/>
</dbReference>
<keyword evidence="13" id="KW-1185">Reference proteome</keyword>
<reference evidence="12 13" key="1">
    <citation type="submission" date="2018-11" db="EMBL/GenBank/DDBJ databases">
        <authorList>
            <person name="Lopez-Roques C."/>
            <person name="Donnadieu C."/>
            <person name="Bouchez O."/>
            <person name="Klopp C."/>
            <person name="Cabau C."/>
            <person name="Zahm M."/>
        </authorList>
    </citation>
    <scope>NUCLEOTIDE SEQUENCE [LARGE SCALE GENOMIC DNA]</scope>
    <source>
        <strain evidence="12">RS831</strain>
        <tissue evidence="12">Whole body</tissue>
    </source>
</reference>
<evidence type="ECO:0000256" key="10">
    <source>
        <dbReference type="ARBA" id="ARBA00077744"/>
    </source>
</evidence>
<dbReference type="AlphaFoldDB" id="A0A437C1U0"/>
<keyword evidence="6 11" id="KW-0539">Nucleus</keyword>
<dbReference type="Proteomes" id="UP000283210">
    <property type="component" value="Chromosome 23"/>
</dbReference>
<dbReference type="OrthoDB" id="329139at2759"/>
<comment type="subcellular location">
    <subcellularLocation>
        <location evidence="2">Cytoplasm</location>
        <location evidence="2">Cytosol</location>
    </subcellularLocation>
    <subcellularLocation>
        <location evidence="1">Nucleus</location>
    </subcellularLocation>
</comment>
<organism evidence="12 13">
    <name type="scientific">Oryzias javanicus</name>
    <name type="common">Javanese ricefish</name>
    <name type="synonym">Aplocheilus javanicus</name>
    <dbReference type="NCBI Taxonomy" id="123683"/>
    <lineage>
        <taxon>Eukaryota</taxon>
        <taxon>Metazoa</taxon>
        <taxon>Chordata</taxon>
        <taxon>Craniata</taxon>
        <taxon>Vertebrata</taxon>
        <taxon>Euteleostomi</taxon>
        <taxon>Actinopterygii</taxon>
        <taxon>Neopterygii</taxon>
        <taxon>Teleostei</taxon>
        <taxon>Neoteleostei</taxon>
        <taxon>Acanthomorphata</taxon>
        <taxon>Ovalentaria</taxon>
        <taxon>Atherinomorphae</taxon>
        <taxon>Beloniformes</taxon>
        <taxon>Adrianichthyidae</taxon>
        <taxon>Oryziinae</taxon>
        <taxon>Oryzias</taxon>
    </lineage>
</organism>
<evidence type="ECO:0000256" key="7">
    <source>
        <dbReference type="ARBA" id="ARBA00069793"/>
    </source>
</evidence>
<evidence type="ECO:0000256" key="3">
    <source>
        <dbReference type="ARBA" id="ARBA00005546"/>
    </source>
</evidence>
<evidence type="ECO:0000256" key="2">
    <source>
        <dbReference type="ARBA" id="ARBA00004514"/>
    </source>
</evidence>
<evidence type="ECO:0000313" key="12">
    <source>
        <dbReference type="EMBL" id="RVE56401.1"/>
    </source>
</evidence>
<sequence>MHFTQTLELFPEQRVTQMLFKDVKNAAELRQSAVEGKINAALINPIMLVSPFQALLAANKAVHLQTIGKMKTRSLNSEIIFNLSPTNNISEAFKRFGISDQDRSLLVVVVHSKDESEFLSNIASRVDGQQVPAEDFSSFSDPAKIRKLYKVTPQEETCGSLLDAVVCRMATKDVM</sequence>
<dbReference type="NCBIfam" id="NF011465">
    <property type="entry name" value="PRK14886.1-1"/>
    <property type="match status" value="1"/>
</dbReference>
<dbReference type="Gene3D" id="3.30.2380.10">
    <property type="entry name" value="CGI121/TPRKB"/>
    <property type="match status" value="1"/>
</dbReference>
<dbReference type="EMBL" id="CM012459">
    <property type="protein sequence ID" value="RVE56401.1"/>
    <property type="molecule type" value="Genomic_DNA"/>
</dbReference>
<evidence type="ECO:0000256" key="9">
    <source>
        <dbReference type="ARBA" id="ARBA00075578"/>
    </source>
</evidence>
<evidence type="ECO:0000256" key="8">
    <source>
        <dbReference type="ARBA" id="ARBA00070264"/>
    </source>
</evidence>
<keyword evidence="4" id="KW-0963">Cytoplasm</keyword>
<dbReference type="InterPro" id="IPR036504">
    <property type="entry name" value="CGI121/TPRKB_sf"/>
</dbReference>
<gene>
    <name evidence="12" type="ORF">OJAV_G00220780</name>
</gene>
<evidence type="ECO:0000256" key="4">
    <source>
        <dbReference type="ARBA" id="ARBA00022490"/>
    </source>
</evidence>